<evidence type="ECO:0000256" key="5">
    <source>
        <dbReference type="ARBA" id="ARBA00022970"/>
    </source>
</evidence>
<keyword evidence="5" id="KW-0029">Amino-acid transport</keyword>
<evidence type="ECO:0000256" key="1">
    <source>
        <dbReference type="ARBA" id="ARBA00004141"/>
    </source>
</evidence>
<feature type="domain" description="Amino acid transporter transmembrane" evidence="9">
    <location>
        <begin position="3"/>
        <end position="117"/>
    </location>
</feature>
<comment type="subcellular location">
    <subcellularLocation>
        <location evidence="1">Membrane</location>
        <topology evidence="1">Multi-pass membrane protein</topology>
    </subcellularLocation>
</comment>
<dbReference type="Pfam" id="PF01490">
    <property type="entry name" value="Aa_trans"/>
    <property type="match status" value="1"/>
</dbReference>
<dbReference type="InterPro" id="IPR013057">
    <property type="entry name" value="AA_transpt_TM"/>
</dbReference>
<proteinExistence type="inferred from homology"/>
<organism evidence="10">
    <name type="scientific">Trepomonas sp. PC1</name>
    <dbReference type="NCBI Taxonomy" id="1076344"/>
    <lineage>
        <taxon>Eukaryota</taxon>
        <taxon>Metamonada</taxon>
        <taxon>Diplomonadida</taxon>
        <taxon>Hexamitidae</taxon>
        <taxon>Hexamitinae</taxon>
        <taxon>Trepomonas</taxon>
    </lineage>
</organism>
<feature type="transmembrane region" description="Helical" evidence="8">
    <location>
        <begin position="92"/>
        <end position="116"/>
    </location>
</feature>
<gene>
    <name evidence="10" type="ORF">TPC1_14985</name>
</gene>
<name>A0A146K998_9EUKA</name>
<feature type="non-terminal residue" evidence="10">
    <location>
        <position position="186"/>
    </location>
</feature>
<dbReference type="GO" id="GO:0015179">
    <property type="term" value="F:L-amino acid transmembrane transporter activity"/>
    <property type="evidence" value="ECO:0007669"/>
    <property type="project" value="TreeGrafter"/>
</dbReference>
<evidence type="ECO:0000256" key="3">
    <source>
        <dbReference type="ARBA" id="ARBA00022448"/>
    </source>
</evidence>
<accession>A0A146K998</accession>
<evidence type="ECO:0000256" key="6">
    <source>
        <dbReference type="ARBA" id="ARBA00022989"/>
    </source>
</evidence>
<sequence>GPAMFGKSITSNILEAFQPCKFTWVDVIGLFYAVIVIVAFPIILYPLKISIIQLLKKDPRTPKGRRTMAVISVCFVACALGFAMVIDSIVTIFGLFSSLTGTLYYFIIPIYFWIVYPRVKAENAHLDEKDRPVMLSYTAAEGDLMNVFDKIRDIGIITKQRKIIGWTAIFVFCIICIVGIVMSFID</sequence>
<feature type="non-terminal residue" evidence="10">
    <location>
        <position position="1"/>
    </location>
</feature>
<feature type="transmembrane region" description="Helical" evidence="8">
    <location>
        <begin position="163"/>
        <end position="185"/>
    </location>
</feature>
<feature type="transmembrane region" description="Helical" evidence="8">
    <location>
        <begin position="27"/>
        <end position="47"/>
    </location>
</feature>
<evidence type="ECO:0000259" key="9">
    <source>
        <dbReference type="Pfam" id="PF01490"/>
    </source>
</evidence>
<evidence type="ECO:0000256" key="4">
    <source>
        <dbReference type="ARBA" id="ARBA00022692"/>
    </source>
</evidence>
<keyword evidence="6 8" id="KW-1133">Transmembrane helix</keyword>
<reference evidence="10" key="1">
    <citation type="submission" date="2015-07" db="EMBL/GenBank/DDBJ databases">
        <title>Adaptation to a free-living lifestyle via gene acquisitions in the diplomonad Trepomonas sp. PC1.</title>
        <authorList>
            <person name="Xu F."/>
            <person name="Jerlstrom-Hultqvist J."/>
            <person name="Kolisko M."/>
            <person name="Simpson A.G.B."/>
            <person name="Roger A.J."/>
            <person name="Svard S.G."/>
            <person name="Andersson J.O."/>
        </authorList>
    </citation>
    <scope>NUCLEOTIDE SEQUENCE</scope>
    <source>
        <strain evidence="10">PC1</strain>
    </source>
</reference>
<comment type="similarity">
    <text evidence="2">Belongs to the amino acid/polyamine transporter 2 family.</text>
</comment>
<evidence type="ECO:0000256" key="8">
    <source>
        <dbReference type="SAM" id="Phobius"/>
    </source>
</evidence>
<evidence type="ECO:0000313" key="10">
    <source>
        <dbReference type="EMBL" id="JAP92918.1"/>
    </source>
</evidence>
<dbReference type="GO" id="GO:0016020">
    <property type="term" value="C:membrane"/>
    <property type="evidence" value="ECO:0007669"/>
    <property type="project" value="UniProtKB-SubCell"/>
</dbReference>
<feature type="transmembrane region" description="Helical" evidence="8">
    <location>
        <begin position="68"/>
        <end position="86"/>
    </location>
</feature>
<dbReference type="PANTHER" id="PTHR22950:SF458">
    <property type="entry name" value="SODIUM-COUPLED NEUTRAL AMINO ACID TRANSPORTER 11-RELATED"/>
    <property type="match status" value="1"/>
</dbReference>
<dbReference type="AlphaFoldDB" id="A0A146K998"/>
<evidence type="ECO:0000256" key="2">
    <source>
        <dbReference type="ARBA" id="ARBA00008066"/>
    </source>
</evidence>
<keyword evidence="7 8" id="KW-0472">Membrane</keyword>
<protein>
    <submittedName>
        <fullName evidence="10">Amino acid transporter family protein</fullName>
    </submittedName>
</protein>
<dbReference type="PANTHER" id="PTHR22950">
    <property type="entry name" value="AMINO ACID TRANSPORTER"/>
    <property type="match status" value="1"/>
</dbReference>
<dbReference type="EMBL" id="GDID01003688">
    <property type="protein sequence ID" value="JAP92918.1"/>
    <property type="molecule type" value="Transcribed_RNA"/>
</dbReference>
<keyword evidence="3" id="KW-0813">Transport</keyword>
<keyword evidence="4 8" id="KW-0812">Transmembrane</keyword>
<evidence type="ECO:0000256" key="7">
    <source>
        <dbReference type="ARBA" id="ARBA00023136"/>
    </source>
</evidence>